<keyword evidence="2" id="KW-1185">Reference proteome</keyword>
<proteinExistence type="predicted"/>
<dbReference type="SUPFAM" id="SSF53098">
    <property type="entry name" value="Ribonuclease H-like"/>
    <property type="match status" value="1"/>
</dbReference>
<organism evidence="1 2">
    <name type="scientific">Rhizophagus clarus</name>
    <dbReference type="NCBI Taxonomy" id="94130"/>
    <lineage>
        <taxon>Eukaryota</taxon>
        <taxon>Fungi</taxon>
        <taxon>Fungi incertae sedis</taxon>
        <taxon>Mucoromycota</taxon>
        <taxon>Glomeromycotina</taxon>
        <taxon>Glomeromycetes</taxon>
        <taxon>Glomerales</taxon>
        <taxon>Glomeraceae</taxon>
        <taxon>Rhizophagus</taxon>
    </lineage>
</organism>
<sequence length="177" mass="20571">ENIKSTFVSALQNLSIHTKLRQLIIKIQHSSQRLEKLSANCRLYNIDDLKPIQDVSTRWNSTHNMIERALTFTAASDKNLKNCVITDDNWNQLELIKGFLELFKEITVIMSGSKYSTLSTTIPLYNELITYTEEYLESEELTISNDFLKKTVEDCNRKLLEYYNKTNKFKDGSANNF</sequence>
<feature type="non-terminal residue" evidence="1">
    <location>
        <position position="1"/>
    </location>
</feature>
<gene>
    <name evidence="1" type="ORF">RclHR1_19720001</name>
</gene>
<name>A0A2Z6QRQ2_9GLOM</name>
<reference evidence="1 2" key="1">
    <citation type="submission" date="2017-11" db="EMBL/GenBank/DDBJ databases">
        <title>The genome of Rhizophagus clarus HR1 reveals common genetic basis of auxotrophy among arbuscular mycorrhizal fungi.</title>
        <authorList>
            <person name="Kobayashi Y."/>
        </authorList>
    </citation>
    <scope>NUCLEOTIDE SEQUENCE [LARGE SCALE GENOMIC DNA]</scope>
    <source>
        <strain evidence="1 2">HR1</strain>
    </source>
</reference>
<protein>
    <recommendedName>
        <fullName evidence="3">Zinc finger BED domain-containing protein 4</fullName>
    </recommendedName>
</protein>
<evidence type="ECO:0000313" key="1">
    <source>
        <dbReference type="EMBL" id="GBB92155.1"/>
    </source>
</evidence>
<dbReference type="PANTHER" id="PTHR23272">
    <property type="entry name" value="BED FINGER-RELATED"/>
    <property type="match status" value="1"/>
</dbReference>
<dbReference type="STRING" id="94130.A0A2Z6QRQ2"/>
<dbReference type="Proteomes" id="UP000247702">
    <property type="component" value="Unassembled WGS sequence"/>
</dbReference>
<dbReference type="AlphaFoldDB" id="A0A2Z6QRQ2"/>
<evidence type="ECO:0000313" key="2">
    <source>
        <dbReference type="Proteomes" id="UP000247702"/>
    </source>
</evidence>
<dbReference type="InterPro" id="IPR012337">
    <property type="entry name" value="RNaseH-like_sf"/>
</dbReference>
<comment type="caution">
    <text evidence="1">The sequence shown here is derived from an EMBL/GenBank/DDBJ whole genome shotgun (WGS) entry which is preliminary data.</text>
</comment>
<accession>A0A2Z6QRQ2</accession>
<evidence type="ECO:0008006" key="3">
    <source>
        <dbReference type="Google" id="ProtNLM"/>
    </source>
</evidence>
<dbReference type="PANTHER" id="PTHR23272:SF161">
    <property type="entry name" value="ZINC FINGER BED DOMAIN-CONTAINING PROTEIN RICESLEEPER 1-LIKE"/>
    <property type="match status" value="1"/>
</dbReference>
<dbReference type="EMBL" id="BEXD01001082">
    <property type="protein sequence ID" value="GBB92155.1"/>
    <property type="molecule type" value="Genomic_DNA"/>
</dbReference>